<proteinExistence type="predicted"/>
<name>W0FRN0_9BACT</name>
<organism evidence="2">
    <name type="scientific">uncultured bacterium Contigcl_38</name>
    <dbReference type="NCBI Taxonomy" id="1393672"/>
    <lineage>
        <taxon>Bacteria</taxon>
        <taxon>environmental samples</taxon>
    </lineage>
</organism>
<protein>
    <submittedName>
        <fullName evidence="2">Uncharacterized protein</fullName>
    </submittedName>
</protein>
<dbReference type="AlphaFoldDB" id="W0FRN0"/>
<feature type="transmembrane region" description="Helical" evidence="1">
    <location>
        <begin position="7"/>
        <end position="25"/>
    </location>
</feature>
<sequence length="103" mass="11702">MRINKKDIAAILVFVALIIVFVALVNNITGKGSRREMDIVKDAVKNATLTCYAVEGMYPDDLNYLIEHYNLSYNKDRYIVYYEPLASNVIPSIKVVERGNTDL</sequence>
<reference evidence="2" key="1">
    <citation type="journal article" date="2013" name="PLoS ONE">
        <title>Metagenomic insights into the carbohydrate-active enzymes carried by the microorganisms adhering to solid digesta in the rumen of cows.</title>
        <authorList>
            <person name="Wang L."/>
            <person name="Hatem A."/>
            <person name="Catalyurek U.V."/>
            <person name="Morrison M."/>
            <person name="Yu Z."/>
        </authorList>
    </citation>
    <scope>NUCLEOTIDE SEQUENCE</scope>
</reference>
<evidence type="ECO:0000256" key="1">
    <source>
        <dbReference type="SAM" id="Phobius"/>
    </source>
</evidence>
<keyword evidence="1" id="KW-0472">Membrane</keyword>
<accession>W0FRN0</accession>
<evidence type="ECO:0000313" key="2">
    <source>
        <dbReference type="EMBL" id="AHF25700.1"/>
    </source>
</evidence>
<keyword evidence="1" id="KW-0812">Transmembrane</keyword>
<keyword evidence="1" id="KW-1133">Transmembrane helix</keyword>
<dbReference type="EMBL" id="KC246847">
    <property type="protein sequence ID" value="AHF25700.1"/>
    <property type="molecule type" value="Genomic_DNA"/>
</dbReference>